<organism evidence="1">
    <name type="scientific">Arundo donax</name>
    <name type="common">Giant reed</name>
    <name type="synonym">Donax arundinaceus</name>
    <dbReference type="NCBI Taxonomy" id="35708"/>
    <lineage>
        <taxon>Eukaryota</taxon>
        <taxon>Viridiplantae</taxon>
        <taxon>Streptophyta</taxon>
        <taxon>Embryophyta</taxon>
        <taxon>Tracheophyta</taxon>
        <taxon>Spermatophyta</taxon>
        <taxon>Magnoliopsida</taxon>
        <taxon>Liliopsida</taxon>
        <taxon>Poales</taxon>
        <taxon>Poaceae</taxon>
        <taxon>PACMAD clade</taxon>
        <taxon>Arundinoideae</taxon>
        <taxon>Arundineae</taxon>
        <taxon>Arundo</taxon>
    </lineage>
</organism>
<reference evidence="1" key="2">
    <citation type="journal article" date="2015" name="Data Brief">
        <title>Shoot transcriptome of the giant reed, Arundo donax.</title>
        <authorList>
            <person name="Barrero R.A."/>
            <person name="Guerrero F.D."/>
            <person name="Moolhuijzen P."/>
            <person name="Goolsby J.A."/>
            <person name="Tidwell J."/>
            <person name="Bellgard S.E."/>
            <person name="Bellgard M.I."/>
        </authorList>
    </citation>
    <scope>NUCLEOTIDE SEQUENCE</scope>
    <source>
        <tissue evidence="1">Shoot tissue taken approximately 20 cm above the soil surface</tissue>
    </source>
</reference>
<accession>A0A0A8ZKF2</accession>
<reference evidence="1" key="1">
    <citation type="submission" date="2014-09" db="EMBL/GenBank/DDBJ databases">
        <authorList>
            <person name="Magalhaes I.L.F."/>
            <person name="Oliveira U."/>
            <person name="Santos F.R."/>
            <person name="Vidigal T.H.D.A."/>
            <person name="Brescovit A.D."/>
            <person name="Santos A.J."/>
        </authorList>
    </citation>
    <scope>NUCLEOTIDE SEQUENCE</scope>
    <source>
        <tissue evidence="1">Shoot tissue taken approximately 20 cm above the soil surface</tissue>
    </source>
</reference>
<dbReference type="EMBL" id="GBRH01262553">
    <property type="protein sequence ID" value="JAD35342.1"/>
    <property type="molecule type" value="Transcribed_RNA"/>
</dbReference>
<proteinExistence type="predicted"/>
<sequence length="38" mass="4352">MVVGQKRMRYMLCTRYHLISPGNVVPRQQEVASAAHHS</sequence>
<name>A0A0A8ZKF2_ARUDO</name>
<dbReference type="AlphaFoldDB" id="A0A0A8ZKF2"/>
<evidence type="ECO:0000313" key="1">
    <source>
        <dbReference type="EMBL" id="JAD35342.1"/>
    </source>
</evidence>
<protein>
    <submittedName>
        <fullName evidence="1">Uncharacterized protein</fullName>
    </submittedName>
</protein>